<keyword evidence="1" id="KW-0489">Methyltransferase</keyword>
<reference evidence="1" key="1">
    <citation type="journal article" date="2020" name="mSystems">
        <title>Genome- and Community-Level Interaction Insights into Carbon Utilization and Element Cycling Functions of Hydrothermarchaeota in Hydrothermal Sediment.</title>
        <authorList>
            <person name="Zhou Z."/>
            <person name="Liu Y."/>
            <person name="Xu W."/>
            <person name="Pan J."/>
            <person name="Luo Z.H."/>
            <person name="Li M."/>
        </authorList>
    </citation>
    <scope>NUCLEOTIDE SEQUENCE [LARGE SCALE GENOMIC DNA]</scope>
    <source>
        <strain evidence="1">HyVt-93</strain>
    </source>
</reference>
<evidence type="ECO:0000313" key="1">
    <source>
        <dbReference type="EMBL" id="HHI00453.1"/>
    </source>
</evidence>
<proteinExistence type="predicted"/>
<name>A0A7C5K0M8_THELI</name>
<dbReference type="Proteomes" id="UP000886217">
    <property type="component" value="Unassembled WGS sequence"/>
</dbReference>
<dbReference type="GO" id="GO:0032259">
    <property type="term" value="P:methylation"/>
    <property type="evidence" value="ECO:0007669"/>
    <property type="project" value="UniProtKB-KW"/>
</dbReference>
<protein>
    <submittedName>
        <fullName evidence="1">DNA cytosine methyltransferase</fullName>
    </submittedName>
</protein>
<accession>A0A7C5K0M8</accession>
<dbReference type="EMBL" id="DRTU01000138">
    <property type="protein sequence ID" value="HHI00453.1"/>
    <property type="molecule type" value="Genomic_DNA"/>
</dbReference>
<keyword evidence="1" id="KW-0808">Transferase</keyword>
<sequence length="40" mass="4504">MRVLELFTTARRFTRGFKDAGFEISGAIENFPPKAKNLSS</sequence>
<dbReference type="GO" id="GO:0008168">
    <property type="term" value="F:methyltransferase activity"/>
    <property type="evidence" value="ECO:0007669"/>
    <property type="project" value="UniProtKB-KW"/>
</dbReference>
<organism evidence="1">
    <name type="scientific">Thermococcus litoralis</name>
    <dbReference type="NCBI Taxonomy" id="2265"/>
    <lineage>
        <taxon>Archaea</taxon>
        <taxon>Methanobacteriati</taxon>
        <taxon>Methanobacteriota</taxon>
        <taxon>Thermococci</taxon>
        <taxon>Thermococcales</taxon>
        <taxon>Thermococcaceae</taxon>
        <taxon>Thermococcus</taxon>
    </lineage>
</organism>
<dbReference type="AlphaFoldDB" id="A0A7C5K0M8"/>
<gene>
    <name evidence="1" type="ORF">ENL40_03090</name>
</gene>
<comment type="caution">
    <text evidence="1">The sequence shown here is derived from an EMBL/GenBank/DDBJ whole genome shotgun (WGS) entry which is preliminary data.</text>
</comment>